<reference evidence="1" key="1">
    <citation type="submission" date="2021-01" db="EMBL/GenBank/DDBJ databases">
        <authorList>
            <person name="Sun Q."/>
        </authorList>
    </citation>
    <scope>NUCLEOTIDE SEQUENCE</scope>
    <source>
        <strain evidence="1">YIM B02566</strain>
    </source>
</reference>
<evidence type="ECO:0000313" key="1">
    <source>
        <dbReference type="EMBL" id="MBK1868586.1"/>
    </source>
</evidence>
<protein>
    <submittedName>
        <fullName evidence="1">PAS domain-containing protein</fullName>
    </submittedName>
</protein>
<evidence type="ECO:0000313" key="2">
    <source>
        <dbReference type="Proteomes" id="UP000616151"/>
    </source>
</evidence>
<comment type="caution">
    <text evidence="1">The sequence shown here is derived from an EMBL/GenBank/DDBJ whole genome shotgun (WGS) entry which is preliminary data.</text>
</comment>
<gene>
    <name evidence="1" type="ORF">JHL16_19685</name>
</gene>
<dbReference type="EMBL" id="JAENHL010000007">
    <property type="protein sequence ID" value="MBK1868586.1"/>
    <property type="molecule type" value="Genomic_DNA"/>
</dbReference>
<name>A0ACC5R7E3_9HYPH</name>
<keyword evidence="2" id="KW-1185">Reference proteome</keyword>
<proteinExistence type="predicted"/>
<organism evidence="1 2">
    <name type="scientific">Taklimakanibacter albus</name>
    <dbReference type="NCBI Taxonomy" id="2800327"/>
    <lineage>
        <taxon>Bacteria</taxon>
        <taxon>Pseudomonadati</taxon>
        <taxon>Pseudomonadota</taxon>
        <taxon>Alphaproteobacteria</taxon>
        <taxon>Hyphomicrobiales</taxon>
        <taxon>Aestuariivirgaceae</taxon>
        <taxon>Taklimakanibacter</taxon>
    </lineage>
</organism>
<sequence length="435" mass="48602">MLRRHPRYGVFFSAGLVASVVVLRAIFPDLPAFLPLYPVVLLSAFIGGRNGGLLAWVACTVLGAYYFSQTDGFPGNWGYLTILGFAGVCALIVFIVDLLDRAIQRLEFERKRLELALKAANLAAWEIPPDGRLRWDENFYHMIGLHPGKEPPSTEKFLAMVHPDDRVRMFEARSRMNQGELPAQKEEYRLTRPDGRMIWLENYRAAVKGSGQHFIGITQDISSRKHYERRIKGLMRELAHRVKNQYAVILAMVRETNKQARTPQEFESLIQARITALARSHDLLVHGEWESADLEKLLVAHVEAFGLADRLQAQGPSVALSAMAAQYFGMAFHELCTNAVKHGAFSVPDGLVSVRWEIVVDAAQENFTLTWRETGGPAPQQTDNPGFGSKVLHQLMPTAISGSSETELAPNGLIWRVKGRLASLQSDDDEMRGAP</sequence>
<dbReference type="Proteomes" id="UP000616151">
    <property type="component" value="Unassembled WGS sequence"/>
</dbReference>
<accession>A0ACC5R7E3</accession>